<dbReference type="EMBL" id="KL197744">
    <property type="protein sequence ID" value="KDQ51918.1"/>
    <property type="molecule type" value="Genomic_DNA"/>
</dbReference>
<dbReference type="InParanoid" id="A0A067PAK2"/>
<evidence type="ECO:0000259" key="1">
    <source>
        <dbReference type="Pfam" id="PF20149"/>
    </source>
</evidence>
<evidence type="ECO:0000313" key="2">
    <source>
        <dbReference type="EMBL" id="KDQ51918.1"/>
    </source>
</evidence>
<dbReference type="OrthoDB" id="2634476at2759"/>
<protein>
    <recommendedName>
        <fullName evidence="1">DUF6532 domain-containing protein</fullName>
    </recommendedName>
</protein>
<dbReference type="STRING" id="933084.A0A067PAK2"/>
<sequence>NFQGSYTKLATLGHSYFEVLIAKENAFPDTEELRDAMCSCALTKASKKSSALTRAWEKVEGDEVLKATMLQYVWGAASQLRGEVKSKADGLIDKFEISGELSTEDITVLASWLMTGGKCYFAFGGINYKVSPFYLFPILSHRCLTGLCRSAR</sequence>
<dbReference type="InterPro" id="IPR045341">
    <property type="entry name" value="DUF6532"/>
</dbReference>
<organism evidence="2 3">
    <name type="scientific">Jaapia argillacea MUCL 33604</name>
    <dbReference type="NCBI Taxonomy" id="933084"/>
    <lineage>
        <taxon>Eukaryota</taxon>
        <taxon>Fungi</taxon>
        <taxon>Dikarya</taxon>
        <taxon>Basidiomycota</taxon>
        <taxon>Agaricomycotina</taxon>
        <taxon>Agaricomycetes</taxon>
        <taxon>Agaricomycetidae</taxon>
        <taxon>Jaapiales</taxon>
        <taxon>Jaapiaceae</taxon>
        <taxon>Jaapia</taxon>
    </lineage>
</organism>
<dbReference type="HOGENOM" id="CLU_1656393_0_0_1"/>
<dbReference type="Pfam" id="PF20149">
    <property type="entry name" value="DUF6532"/>
    <property type="match status" value="1"/>
</dbReference>
<keyword evidence="3" id="KW-1185">Reference proteome</keyword>
<reference evidence="3" key="1">
    <citation type="journal article" date="2014" name="Proc. Natl. Acad. Sci. U.S.A.">
        <title>Extensive sampling of basidiomycete genomes demonstrates inadequacy of the white-rot/brown-rot paradigm for wood decay fungi.</title>
        <authorList>
            <person name="Riley R."/>
            <person name="Salamov A.A."/>
            <person name="Brown D.W."/>
            <person name="Nagy L.G."/>
            <person name="Floudas D."/>
            <person name="Held B.W."/>
            <person name="Levasseur A."/>
            <person name="Lombard V."/>
            <person name="Morin E."/>
            <person name="Otillar R."/>
            <person name="Lindquist E.A."/>
            <person name="Sun H."/>
            <person name="LaButti K.M."/>
            <person name="Schmutz J."/>
            <person name="Jabbour D."/>
            <person name="Luo H."/>
            <person name="Baker S.E."/>
            <person name="Pisabarro A.G."/>
            <person name="Walton J.D."/>
            <person name="Blanchette R.A."/>
            <person name="Henrissat B."/>
            <person name="Martin F."/>
            <person name="Cullen D."/>
            <person name="Hibbett D.S."/>
            <person name="Grigoriev I.V."/>
        </authorList>
    </citation>
    <scope>NUCLEOTIDE SEQUENCE [LARGE SCALE GENOMIC DNA]</scope>
    <source>
        <strain evidence="3">MUCL 33604</strain>
    </source>
</reference>
<feature type="non-terminal residue" evidence="2">
    <location>
        <position position="1"/>
    </location>
</feature>
<accession>A0A067PAK2</accession>
<feature type="domain" description="DUF6532" evidence="1">
    <location>
        <begin position="15"/>
        <end position="125"/>
    </location>
</feature>
<dbReference type="AlphaFoldDB" id="A0A067PAK2"/>
<gene>
    <name evidence="2" type="ORF">JAAARDRAFT_139561</name>
</gene>
<name>A0A067PAK2_9AGAM</name>
<dbReference type="Proteomes" id="UP000027265">
    <property type="component" value="Unassembled WGS sequence"/>
</dbReference>
<proteinExistence type="predicted"/>
<evidence type="ECO:0000313" key="3">
    <source>
        <dbReference type="Proteomes" id="UP000027265"/>
    </source>
</evidence>